<keyword evidence="1" id="KW-0732">Signal</keyword>
<reference evidence="2 3" key="1">
    <citation type="submission" date="2016-10" db="EMBL/GenBank/DDBJ databases">
        <authorList>
            <person name="de Groot N.N."/>
        </authorList>
    </citation>
    <scope>NUCLEOTIDE SEQUENCE [LARGE SCALE GENOMIC DNA]</scope>
    <source>
        <strain evidence="2 3">ATCC 51969</strain>
    </source>
</reference>
<name>A0A1I2G5B4_9SPHI</name>
<sequence>MIKKVLCILALPFFFSCAKSVNSDVEVYSNDFQSGDLTGITKAEIGTFNGGKVLGQFNNGGFDLALKDLPAHDMVEVTFDLYIHDNWDGNIQMQDNVAGPDIWRMQVDGKTYINTTFSNAECVPGNICPPQSYPADYPNNNQNPRVGSVNVKLPGVCAQAKSPTGTSLYKIKKRIAHTSASLLIQCDDKLLQKNVSDPKCDESWSVDNIKVRVINLK</sequence>
<evidence type="ECO:0000313" key="2">
    <source>
        <dbReference type="EMBL" id="SFF12722.1"/>
    </source>
</evidence>
<protein>
    <recommendedName>
        <fullName evidence="4">Lipoprotein</fullName>
    </recommendedName>
</protein>
<evidence type="ECO:0000313" key="3">
    <source>
        <dbReference type="Proteomes" id="UP000183129"/>
    </source>
</evidence>
<dbReference type="AlphaFoldDB" id="A0A1I2G5B4"/>
<feature type="chain" id="PRO_5010231423" description="Lipoprotein" evidence="1">
    <location>
        <begin position="19"/>
        <end position="217"/>
    </location>
</feature>
<gene>
    <name evidence="2" type="ORF">SAMN03003324_02515</name>
</gene>
<feature type="signal peptide" evidence="1">
    <location>
        <begin position="1"/>
        <end position="18"/>
    </location>
</feature>
<proteinExistence type="predicted"/>
<organism evidence="2 3">
    <name type="scientific">Pedobacter antarcticus</name>
    <dbReference type="NCBI Taxonomy" id="34086"/>
    <lineage>
        <taxon>Bacteria</taxon>
        <taxon>Pseudomonadati</taxon>
        <taxon>Bacteroidota</taxon>
        <taxon>Sphingobacteriia</taxon>
        <taxon>Sphingobacteriales</taxon>
        <taxon>Sphingobacteriaceae</taxon>
        <taxon>Pedobacter</taxon>
    </lineage>
</organism>
<dbReference type="EMBL" id="FONS01000005">
    <property type="protein sequence ID" value="SFF12722.1"/>
    <property type="molecule type" value="Genomic_DNA"/>
</dbReference>
<dbReference type="RefSeq" id="WP_074963997.1">
    <property type="nucleotide sequence ID" value="NZ_FONS01000005.1"/>
</dbReference>
<evidence type="ECO:0008006" key="4">
    <source>
        <dbReference type="Google" id="ProtNLM"/>
    </source>
</evidence>
<dbReference type="Proteomes" id="UP000183129">
    <property type="component" value="Unassembled WGS sequence"/>
</dbReference>
<dbReference type="STRING" id="34086.SAMN04488084_104173"/>
<evidence type="ECO:0000256" key="1">
    <source>
        <dbReference type="SAM" id="SignalP"/>
    </source>
</evidence>
<dbReference type="PROSITE" id="PS51257">
    <property type="entry name" value="PROKAR_LIPOPROTEIN"/>
    <property type="match status" value="1"/>
</dbReference>
<accession>A0A1I2G5B4</accession>